<evidence type="ECO:0000256" key="1">
    <source>
        <dbReference type="SAM" id="MobiDB-lite"/>
    </source>
</evidence>
<dbReference type="InterPro" id="IPR009659">
    <property type="entry name" value="DUF1249"/>
</dbReference>
<evidence type="ECO:0000313" key="2">
    <source>
        <dbReference type="EMBL" id="KKO12023.1"/>
    </source>
</evidence>
<dbReference type="PANTHER" id="PTHR38774:SF1">
    <property type="entry name" value="CYTOPLASMIC PROTEIN"/>
    <property type="match status" value="1"/>
</dbReference>
<comment type="caution">
    <text evidence="2">The sequence shown here is derived from an EMBL/GenBank/DDBJ whole genome shotgun (WGS) entry which is preliminary data.</text>
</comment>
<dbReference type="PANTHER" id="PTHR38774">
    <property type="entry name" value="CYTOPLASMIC PROTEIN-RELATED"/>
    <property type="match status" value="1"/>
</dbReference>
<dbReference type="Pfam" id="PF06853">
    <property type="entry name" value="DUF1249"/>
    <property type="match status" value="1"/>
</dbReference>
<reference evidence="2" key="1">
    <citation type="journal article" date="2015" name="Nature">
        <title>Complex archaea that bridge the gap between prokaryotes and eukaryotes.</title>
        <authorList>
            <person name="Spang A."/>
            <person name="Saw J.H."/>
            <person name="Jorgensen S.L."/>
            <person name="Zaremba-Niedzwiedzka K."/>
            <person name="Martijn J."/>
            <person name="Lind A.E."/>
            <person name="van Eijk R."/>
            <person name="Schleper C."/>
            <person name="Guy L."/>
            <person name="Ettema T.J."/>
        </authorList>
    </citation>
    <scope>NUCLEOTIDE SEQUENCE</scope>
</reference>
<evidence type="ECO:0008006" key="3">
    <source>
        <dbReference type="Google" id="ProtNLM"/>
    </source>
</evidence>
<feature type="region of interest" description="Disordered" evidence="1">
    <location>
        <begin position="43"/>
        <end position="65"/>
    </location>
</feature>
<gene>
    <name evidence="2" type="ORF">LCGC14_0000310</name>
</gene>
<dbReference type="AlphaFoldDB" id="A0A0F9WHN0"/>
<protein>
    <recommendedName>
        <fullName evidence="3">DUF1249 domain-containing protein</fullName>
    </recommendedName>
</protein>
<organism evidence="2">
    <name type="scientific">marine sediment metagenome</name>
    <dbReference type="NCBI Taxonomy" id="412755"/>
    <lineage>
        <taxon>unclassified sequences</taxon>
        <taxon>metagenomes</taxon>
        <taxon>ecological metagenomes</taxon>
    </lineage>
</organism>
<sequence>MAAILDKFIERSRYRVNLADYMRTCDQNYIRLLTLIPALESNRSSGSGRLDGKPASDSPESEPDDKKEWEFLIGSSGSDSPGTQNHAGRPPIRIKVTQLEAFAYTSTLEIQVQSGFPAWSPAPVIVVRMYHDASTAEPISYQGHRQIPARCAVPNAGMYHQDEKRQINEFLAEWLRLCLSSGISARAADFLCIG</sequence>
<dbReference type="EMBL" id="LAZR01000001">
    <property type="protein sequence ID" value="KKO12023.1"/>
    <property type="molecule type" value="Genomic_DNA"/>
</dbReference>
<proteinExistence type="predicted"/>
<accession>A0A0F9WHN0</accession>
<name>A0A0F9WHN0_9ZZZZ</name>